<evidence type="ECO:0000313" key="1">
    <source>
        <dbReference type="EMBL" id="SFA56891.1"/>
    </source>
</evidence>
<dbReference type="AlphaFoldDB" id="A0A1I0TYG2"/>
<dbReference type="Gene3D" id="2.40.30.100">
    <property type="entry name" value="AF2212/PG0164-like"/>
    <property type="match status" value="1"/>
</dbReference>
<dbReference type="Proteomes" id="UP000182054">
    <property type="component" value="Unassembled WGS sequence"/>
</dbReference>
<evidence type="ECO:0008006" key="3">
    <source>
        <dbReference type="Google" id="ProtNLM"/>
    </source>
</evidence>
<dbReference type="InterPro" id="IPR037079">
    <property type="entry name" value="AF2212/PG0164-like_sf"/>
</dbReference>
<proteinExistence type="predicted"/>
<name>A0A1I0TYG2_9NOCA</name>
<reference evidence="1 2" key="1">
    <citation type="submission" date="2016-10" db="EMBL/GenBank/DDBJ databases">
        <authorList>
            <person name="de Groot N.N."/>
        </authorList>
    </citation>
    <scope>NUCLEOTIDE SEQUENCE [LARGE SCALE GENOMIC DNA]</scope>
    <source>
        <strain evidence="1 2">DSM 44908</strain>
    </source>
</reference>
<sequence>MTGLRLTTELARRGPAAAIVLTDDQVATLGSAKTPPVRVTIGGVTVRVRIGRMGGENLVGLNKAVRAELGVEAGQTVDVLVELDEQPREVDVPTELAEALDAEGLRAAFDALAPSARKEHARSVADAKRADTRARRVEAVVASLRGS</sequence>
<protein>
    <recommendedName>
        <fullName evidence="3">Bacteriocin-protection, YdeI or OmpD-Associated</fullName>
    </recommendedName>
</protein>
<dbReference type="GeneID" id="85486607"/>
<dbReference type="Pfam" id="PF08922">
    <property type="entry name" value="DUF1905"/>
    <property type="match status" value="1"/>
</dbReference>
<gene>
    <name evidence="1" type="ORF">SAMN05444374_11127</name>
</gene>
<organism evidence="1 2">
    <name type="scientific">Rhodococcoides kroppenstedtii</name>
    <dbReference type="NCBI Taxonomy" id="293050"/>
    <lineage>
        <taxon>Bacteria</taxon>
        <taxon>Bacillati</taxon>
        <taxon>Actinomycetota</taxon>
        <taxon>Actinomycetes</taxon>
        <taxon>Mycobacteriales</taxon>
        <taxon>Nocardiaceae</taxon>
        <taxon>Rhodococcoides</taxon>
    </lineage>
</organism>
<dbReference type="SUPFAM" id="SSF141694">
    <property type="entry name" value="AF2212/PG0164-like"/>
    <property type="match status" value="1"/>
</dbReference>
<accession>A0A1I0TYG2</accession>
<dbReference type="OrthoDB" id="2604865at2"/>
<dbReference type="Pfam" id="PF13376">
    <property type="entry name" value="OmdA"/>
    <property type="match status" value="1"/>
</dbReference>
<dbReference type="EMBL" id="FOJN01000011">
    <property type="protein sequence ID" value="SFA56891.1"/>
    <property type="molecule type" value="Genomic_DNA"/>
</dbReference>
<dbReference type="InterPro" id="IPR015018">
    <property type="entry name" value="DUF1905"/>
</dbReference>
<evidence type="ECO:0000313" key="2">
    <source>
        <dbReference type="Proteomes" id="UP000182054"/>
    </source>
</evidence>
<dbReference type="RefSeq" id="WP_068365311.1">
    <property type="nucleotide sequence ID" value="NZ_FOJN01000011.1"/>
</dbReference>